<organism evidence="8 9">
    <name type="scientific">Prunus yedoensis var. nudiflora</name>
    <dbReference type="NCBI Taxonomy" id="2094558"/>
    <lineage>
        <taxon>Eukaryota</taxon>
        <taxon>Viridiplantae</taxon>
        <taxon>Streptophyta</taxon>
        <taxon>Embryophyta</taxon>
        <taxon>Tracheophyta</taxon>
        <taxon>Spermatophyta</taxon>
        <taxon>Magnoliopsida</taxon>
        <taxon>eudicotyledons</taxon>
        <taxon>Gunneridae</taxon>
        <taxon>Pentapetalae</taxon>
        <taxon>rosids</taxon>
        <taxon>fabids</taxon>
        <taxon>Rosales</taxon>
        <taxon>Rosaceae</taxon>
        <taxon>Amygdaloideae</taxon>
        <taxon>Amygdaleae</taxon>
        <taxon>Prunus</taxon>
    </lineage>
</organism>
<accession>A0A314Y5V4</accession>
<dbReference type="PANTHER" id="PTHR42683">
    <property type="entry name" value="ALDEHYDE REDUCTASE"/>
    <property type="match status" value="1"/>
</dbReference>
<dbReference type="FunFam" id="3.40.50.720:FF:000022">
    <property type="entry name" value="Cinnamyl alcohol dehydrogenase"/>
    <property type="match status" value="1"/>
</dbReference>
<keyword evidence="5" id="KW-0560">Oxidoreductase</keyword>
<dbReference type="Pfam" id="PF08240">
    <property type="entry name" value="ADH_N"/>
    <property type="match status" value="1"/>
</dbReference>
<evidence type="ECO:0000256" key="4">
    <source>
        <dbReference type="ARBA" id="ARBA00022833"/>
    </source>
</evidence>
<dbReference type="InterPro" id="IPR002328">
    <property type="entry name" value="ADH_Zn_CS"/>
</dbReference>
<dbReference type="InterPro" id="IPR013154">
    <property type="entry name" value="ADH-like_N"/>
</dbReference>
<evidence type="ECO:0000256" key="5">
    <source>
        <dbReference type="ARBA" id="ARBA00023002"/>
    </source>
</evidence>
<reference evidence="8 9" key="1">
    <citation type="submission" date="2018-02" db="EMBL/GenBank/DDBJ databases">
        <title>Draft genome of wild Prunus yedoensis var. nudiflora.</title>
        <authorList>
            <person name="Baek S."/>
            <person name="Kim J.-H."/>
            <person name="Choi K."/>
            <person name="Kim G.-B."/>
            <person name="Cho A."/>
            <person name="Jang H."/>
            <person name="Shin C.-H."/>
            <person name="Yu H.-J."/>
            <person name="Mun J.-H."/>
        </authorList>
    </citation>
    <scope>NUCLEOTIDE SEQUENCE [LARGE SCALE GENOMIC DNA]</scope>
    <source>
        <strain evidence="9">cv. Jeju island</strain>
        <tissue evidence="8">Leaf</tissue>
    </source>
</reference>
<dbReference type="InterPro" id="IPR047109">
    <property type="entry name" value="CAD-like"/>
</dbReference>
<dbReference type="CDD" id="cd05283">
    <property type="entry name" value="CAD1"/>
    <property type="match status" value="1"/>
</dbReference>
<keyword evidence="3 6" id="KW-0479">Metal-binding</keyword>
<proteinExistence type="inferred from homology"/>
<dbReference type="SMART" id="SM00829">
    <property type="entry name" value="PKS_ER"/>
    <property type="match status" value="1"/>
</dbReference>
<comment type="cofactor">
    <cofactor evidence="1 6">
        <name>Zn(2+)</name>
        <dbReference type="ChEBI" id="CHEBI:29105"/>
    </cofactor>
</comment>
<evidence type="ECO:0000256" key="2">
    <source>
        <dbReference type="ARBA" id="ARBA00008072"/>
    </source>
</evidence>
<dbReference type="InterPro" id="IPR011032">
    <property type="entry name" value="GroES-like_sf"/>
</dbReference>
<comment type="similarity">
    <text evidence="2 6">Belongs to the zinc-containing alcohol dehydrogenase family.</text>
</comment>
<dbReference type="SUPFAM" id="SSF51735">
    <property type="entry name" value="NAD(P)-binding Rossmann-fold domains"/>
    <property type="match status" value="1"/>
</dbReference>
<evidence type="ECO:0000256" key="3">
    <source>
        <dbReference type="ARBA" id="ARBA00022723"/>
    </source>
</evidence>
<dbReference type="SUPFAM" id="SSF50129">
    <property type="entry name" value="GroES-like"/>
    <property type="match status" value="1"/>
</dbReference>
<gene>
    <name evidence="8" type="ORF">Pyn_05583</name>
</gene>
<dbReference type="FunFam" id="3.90.180.10:FF:000100">
    <property type="entry name" value="Putative cinnamyl alcohol dehydrogenase 6"/>
    <property type="match status" value="1"/>
</dbReference>
<sequence>MTKAASEAKPPVNAYGWAARDSSGVLSPFHFTRRANSDDDITVKILYCGICHGDIHLVKNKIWPTLYPTVPGHEIVGQVTRIGKNVTKFRVGDIAGVGCIVGSCGSCDNCKQDLENYCPKMLWTFQGQHEDGTRAFGGYSDNMVVEERYAVLIPNGFALAGTAPLLCAGITVYSPLKHFGLLKPDTHLGVVGLGGLGHMAVKFAKAFGVKVTVVSSSPSKQKEAVERLGADSFLVSHDQEQLEAAMGTMDGIIDTVSASHPLLPLIGLLKTSGKLILVGAPIEPPELPVFPIIMGRKLIAGSAMGGIKETQEMIDFAAKHNVTVDVEVVPMDYVNTALDRLDKGDVKYRFVIDVANTINNHDEASP</sequence>
<dbReference type="EMBL" id="PJQY01001763">
    <property type="protein sequence ID" value="PQP99850.1"/>
    <property type="molecule type" value="Genomic_DNA"/>
</dbReference>
<evidence type="ECO:0000256" key="1">
    <source>
        <dbReference type="ARBA" id="ARBA00001947"/>
    </source>
</evidence>
<protein>
    <submittedName>
        <fullName evidence="8">Putative mannitol dehydrogenase</fullName>
    </submittedName>
</protein>
<evidence type="ECO:0000259" key="7">
    <source>
        <dbReference type="SMART" id="SM00829"/>
    </source>
</evidence>
<evidence type="ECO:0000256" key="6">
    <source>
        <dbReference type="RuleBase" id="RU361277"/>
    </source>
</evidence>
<dbReference type="STRING" id="2094558.A0A314Y5V4"/>
<dbReference type="GO" id="GO:0008270">
    <property type="term" value="F:zinc ion binding"/>
    <property type="evidence" value="ECO:0007669"/>
    <property type="project" value="InterPro"/>
</dbReference>
<evidence type="ECO:0000313" key="8">
    <source>
        <dbReference type="EMBL" id="PQP99850.1"/>
    </source>
</evidence>
<keyword evidence="4 6" id="KW-0862">Zinc</keyword>
<comment type="caution">
    <text evidence="8">The sequence shown here is derived from an EMBL/GenBank/DDBJ whole genome shotgun (WGS) entry which is preliminary data.</text>
</comment>
<feature type="domain" description="Enoyl reductase (ER)" evidence="7">
    <location>
        <begin position="24"/>
        <end position="352"/>
    </location>
</feature>
<dbReference type="InterPro" id="IPR036291">
    <property type="entry name" value="NAD(P)-bd_dom_sf"/>
</dbReference>
<name>A0A314Y5V4_PRUYE</name>
<dbReference type="GO" id="GO:0016616">
    <property type="term" value="F:oxidoreductase activity, acting on the CH-OH group of donors, NAD or NADP as acceptor"/>
    <property type="evidence" value="ECO:0007669"/>
    <property type="project" value="InterPro"/>
</dbReference>
<keyword evidence="9" id="KW-1185">Reference proteome</keyword>
<dbReference type="Gene3D" id="3.90.180.10">
    <property type="entry name" value="Medium-chain alcohol dehydrogenases, catalytic domain"/>
    <property type="match status" value="1"/>
</dbReference>
<dbReference type="Proteomes" id="UP000250321">
    <property type="component" value="Unassembled WGS sequence"/>
</dbReference>
<dbReference type="OrthoDB" id="1879366at2759"/>
<dbReference type="Gene3D" id="3.40.50.720">
    <property type="entry name" value="NAD(P)-binding Rossmann-like Domain"/>
    <property type="match status" value="1"/>
</dbReference>
<dbReference type="PROSITE" id="PS00059">
    <property type="entry name" value="ADH_ZINC"/>
    <property type="match status" value="1"/>
</dbReference>
<dbReference type="Pfam" id="PF00107">
    <property type="entry name" value="ADH_zinc_N"/>
    <property type="match status" value="1"/>
</dbReference>
<dbReference type="GO" id="GO:0009809">
    <property type="term" value="P:lignin biosynthetic process"/>
    <property type="evidence" value="ECO:0007669"/>
    <property type="project" value="UniProtKB-ARBA"/>
</dbReference>
<dbReference type="AlphaFoldDB" id="A0A314Y5V4"/>
<dbReference type="InterPro" id="IPR020843">
    <property type="entry name" value="ER"/>
</dbReference>
<evidence type="ECO:0000313" key="9">
    <source>
        <dbReference type="Proteomes" id="UP000250321"/>
    </source>
</evidence>
<dbReference type="InterPro" id="IPR013149">
    <property type="entry name" value="ADH-like_C"/>
</dbReference>